<evidence type="ECO:0000256" key="1">
    <source>
        <dbReference type="SAM" id="MobiDB-lite"/>
    </source>
</evidence>
<dbReference type="AlphaFoldDB" id="A0AAE1D481"/>
<name>A0AAE1D481_9GAST</name>
<accession>A0AAE1D481</accession>
<dbReference type="Proteomes" id="UP001283361">
    <property type="component" value="Unassembled WGS sequence"/>
</dbReference>
<feature type="region of interest" description="Disordered" evidence="1">
    <location>
        <begin position="1"/>
        <end position="25"/>
    </location>
</feature>
<protein>
    <submittedName>
        <fullName evidence="2">Uncharacterized protein</fullName>
    </submittedName>
</protein>
<evidence type="ECO:0000313" key="2">
    <source>
        <dbReference type="EMBL" id="KAK3756796.1"/>
    </source>
</evidence>
<reference evidence="2" key="1">
    <citation type="journal article" date="2023" name="G3 (Bethesda)">
        <title>A reference genome for the long-term kleptoplast-retaining sea slug Elysia crispata morphotype clarki.</title>
        <authorList>
            <person name="Eastman K.E."/>
            <person name="Pendleton A.L."/>
            <person name="Shaikh M.A."/>
            <person name="Suttiyut T."/>
            <person name="Ogas R."/>
            <person name="Tomko P."/>
            <person name="Gavelis G."/>
            <person name="Widhalm J.R."/>
            <person name="Wisecaver J.H."/>
        </authorList>
    </citation>
    <scope>NUCLEOTIDE SEQUENCE</scope>
    <source>
        <strain evidence="2">ECLA1</strain>
    </source>
</reference>
<gene>
    <name evidence="2" type="ORF">RRG08_003914</name>
</gene>
<evidence type="ECO:0000313" key="3">
    <source>
        <dbReference type="Proteomes" id="UP001283361"/>
    </source>
</evidence>
<organism evidence="2 3">
    <name type="scientific">Elysia crispata</name>
    <name type="common">lettuce slug</name>
    <dbReference type="NCBI Taxonomy" id="231223"/>
    <lineage>
        <taxon>Eukaryota</taxon>
        <taxon>Metazoa</taxon>
        <taxon>Spiralia</taxon>
        <taxon>Lophotrochozoa</taxon>
        <taxon>Mollusca</taxon>
        <taxon>Gastropoda</taxon>
        <taxon>Heterobranchia</taxon>
        <taxon>Euthyneura</taxon>
        <taxon>Panpulmonata</taxon>
        <taxon>Sacoglossa</taxon>
        <taxon>Placobranchoidea</taxon>
        <taxon>Plakobranchidae</taxon>
        <taxon>Elysia</taxon>
    </lineage>
</organism>
<sequence length="114" mass="12429">MCGNKVLPPTRPQHGAGEPGDWPDIASPDSNLCLATYSTYTTNSVATKQRTTGKLASWPPECVSAGSSAYRENFLTSLSHTRSIIFYPAFPVASRLAILLQNTRLLYTRLANIL</sequence>
<keyword evidence="3" id="KW-1185">Reference proteome</keyword>
<proteinExistence type="predicted"/>
<comment type="caution">
    <text evidence="2">The sequence shown here is derived from an EMBL/GenBank/DDBJ whole genome shotgun (WGS) entry which is preliminary data.</text>
</comment>
<dbReference type="EMBL" id="JAWDGP010005470">
    <property type="protein sequence ID" value="KAK3756796.1"/>
    <property type="molecule type" value="Genomic_DNA"/>
</dbReference>